<reference evidence="1" key="1">
    <citation type="journal article" date="2022" name="bioRxiv">
        <title>Sequencing and chromosome-scale assembly of the giantPleurodeles waltlgenome.</title>
        <authorList>
            <person name="Brown T."/>
            <person name="Elewa A."/>
            <person name="Iarovenko S."/>
            <person name="Subramanian E."/>
            <person name="Araus A.J."/>
            <person name="Petzold A."/>
            <person name="Susuki M."/>
            <person name="Suzuki K.-i.T."/>
            <person name="Hayashi T."/>
            <person name="Toyoda A."/>
            <person name="Oliveira C."/>
            <person name="Osipova E."/>
            <person name="Leigh N.D."/>
            <person name="Simon A."/>
            <person name="Yun M.H."/>
        </authorList>
    </citation>
    <scope>NUCLEOTIDE SEQUENCE</scope>
    <source>
        <strain evidence="1">20211129_DDA</strain>
        <tissue evidence="1">Liver</tissue>
    </source>
</reference>
<dbReference type="Proteomes" id="UP001066276">
    <property type="component" value="Chromosome 3_2"/>
</dbReference>
<protein>
    <submittedName>
        <fullName evidence="1">Uncharacterized protein</fullName>
    </submittedName>
</protein>
<comment type="caution">
    <text evidence="1">The sequence shown here is derived from an EMBL/GenBank/DDBJ whole genome shotgun (WGS) entry which is preliminary data.</text>
</comment>
<accession>A0AAV7TW02</accession>
<proteinExistence type="predicted"/>
<sequence length="96" mass="10117">MSRRVCFCARRASLPPPGSYLVKALPRSAPRSPCPWLVARACAGGGFALLGLRAAASTGGVGSSHGSAPAAERLRLRVSPPCEPQDRLRHRVYAHA</sequence>
<keyword evidence="2" id="KW-1185">Reference proteome</keyword>
<dbReference type="AlphaFoldDB" id="A0AAV7TW02"/>
<evidence type="ECO:0000313" key="1">
    <source>
        <dbReference type="EMBL" id="KAJ1180650.1"/>
    </source>
</evidence>
<name>A0AAV7TW02_PLEWA</name>
<organism evidence="1 2">
    <name type="scientific">Pleurodeles waltl</name>
    <name type="common">Iberian ribbed newt</name>
    <dbReference type="NCBI Taxonomy" id="8319"/>
    <lineage>
        <taxon>Eukaryota</taxon>
        <taxon>Metazoa</taxon>
        <taxon>Chordata</taxon>
        <taxon>Craniata</taxon>
        <taxon>Vertebrata</taxon>
        <taxon>Euteleostomi</taxon>
        <taxon>Amphibia</taxon>
        <taxon>Batrachia</taxon>
        <taxon>Caudata</taxon>
        <taxon>Salamandroidea</taxon>
        <taxon>Salamandridae</taxon>
        <taxon>Pleurodelinae</taxon>
        <taxon>Pleurodeles</taxon>
    </lineage>
</organism>
<evidence type="ECO:0000313" key="2">
    <source>
        <dbReference type="Proteomes" id="UP001066276"/>
    </source>
</evidence>
<gene>
    <name evidence="1" type="ORF">NDU88_005870</name>
</gene>
<dbReference type="EMBL" id="JANPWB010000006">
    <property type="protein sequence ID" value="KAJ1180650.1"/>
    <property type="molecule type" value="Genomic_DNA"/>
</dbReference>